<dbReference type="EMBL" id="JBHULN010000002">
    <property type="protein sequence ID" value="MFD2569770.1"/>
    <property type="molecule type" value="Genomic_DNA"/>
</dbReference>
<feature type="domain" description="Outer membrane protein beta-barrel" evidence="3">
    <location>
        <begin position="10"/>
        <end position="161"/>
    </location>
</feature>
<reference evidence="5" key="1">
    <citation type="journal article" date="2019" name="Int. J. Syst. Evol. Microbiol.">
        <title>The Global Catalogue of Microorganisms (GCM) 10K type strain sequencing project: providing services to taxonomists for standard genome sequencing and annotation.</title>
        <authorList>
            <consortium name="The Broad Institute Genomics Platform"/>
            <consortium name="The Broad Institute Genome Sequencing Center for Infectious Disease"/>
            <person name="Wu L."/>
            <person name="Ma J."/>
        </authorList>
    </citation>
    <scope>NUCLEOTIDE SEQUENCE [LARGE SCALE GENOMIC DNA]</scope>
    <source>
        <strain evidence="5">KCTC 42805</strain>
    </source>
</reference>
<dbReference type="Gene3D" id="2.40.160.20">
    <property type="match status" value="1"/>
</dbReference>
<sequence>MKRLLLIMSLLITSISAVTAQTEKGRWTVGVSVGNFQYSSQNNYHSFSGSLSPSAGYFFAKNLVVGTGLPLSLSTNKYQSIKASNSGIGLSPFVRYYFGDAKLKPYVGLSYAYSKTWQRNTGGGQDYKGEGYTSSLSPSVGLAYFINNNVALNAGLGYVHSRFKSASGYFDVTGQPIDSPASTSNYFSLGIGFQIFFGK</sequence>
<dbReference type="Pfam" id="PF13505">
    <property type="entry name" value="OMP_b-brl"/>
    <property type="match status" value="1"/>
</dbReference>
<dbReference type="RefSeq" id="WP_381519386.1">
    <property type="nucleotide sequence ID" value="NZ_JBHULN010000002.1"/>
</dbReference>
<accession>A0ABW5LYL3</accession>
<evidence type="ECO:0000256" key="2">
    <source>
        <dbReference type="SAM" id="SignalP"/>
    </source>
</evidence>
<dbReference type="SUPFAM" id="SSF56925">
    <property type="entry name" value="OMPA-like"/>
    <property type="match status" value="1"/>
</dbReference>
<evidence type="ECO:0000259" key="3">
    <source>
        <dbReference type="Pfam" id="PF13505"/>
    </source>
</evidence>
<comment type="caution">
    <text evidence="4">The sequence shown here is derived from an EMBL/GenBank/DDBJ whole genome shotgun (WGS) entry which is preliminary data.</text>
</comment>
<keyword evidence="5" id="KW-1185">Reference proteome</keyword>
<evidence type="ECO:0000313" key="5">
    <source>
        <dbReference type="Proteomes" id="UP001597469"/>
    </source>
</evidence>
<keyword evidence="1 2" id="KW-0732">Signal</keyword>
<protein>
    <submittedName>
        <fullName evidence="4">Outer membrane beta-barrel protein</fullName>
    </submittedName>
</protein>
<proteinExistence type="predicted"/>
<dbReference type="InterPro" id="IPR027385">
    <property type="entry name" value="Beta-barrel_OMP"/>
</dbReference>
<evidence type="ECO:0000313" key="4">
    <source>
        <dbReference type="EMBL" id="MFD2569770.1"/>
    </source>
</evidence>
<feature type="signal peptide" evidence="2">
    <location>
        <begin position="1"/>
        <end position="20"/>
    </location>
</feature>
<dbReference type="InterPro" id="IPR011250">
    <property type="entry name" value="OMP/PagP_B-barrel"/>
</dbReference>
<organism evidence="4 5">
    <name type="scientific">Spirosoma soli</name>
    <dbReference type="NCBI Taxonomy" id="1770529"/>
    <lineage>
        <taxon>Bacteria</taxon>
        <taxon>Pseudomonadati</taxon>
        <taxon>Bacteroidota</taxon>
        <taxon>Cytophagia</taxon>
        <taxon>Cytophagales</taxon>
        <taxon>Cytophagaceae</taxon>
        <taxon>Spirosoma</taxon>
    </lineage>
</organism>
<evidence type="ECO:0000256" key="1">
    <source>
        <dbReference type="ARBA" id="ARBA00022729"/>
    </source>
</evidence>
<name>A0ABW5LYL3_9BACT</name>
<gene>
    <name evidence="4" type="ORF">ACFSUS_03940</name>
</gene>
<feature type="chain" id="PRO_5045143994" evidence="2">
    <location>
        <begin position="21"/>
        <end position="199"/>
    </location>
</feature>
<dbReference type="Proteomes" id="UP001597469">
    <property type="component" value="Unassembled WGS sequence"/>
</dbReference>